<sequence>EKYLTGHTSLVAYNSENWYFDSSYSRHITGNRSFPTDYHEISNRCVTSGDGKKDQILGVGNLYVQRFPNLKNMLLVEGLEANLISISQICDD</sequence>
<gene>
    <name evidence="2" type="ORF">TorRG33x02_035080</name>
</gene>
<comment type="caution">
    <text evidence="2">The sequence shown here is derived from an EMBL/GenBank/DDBJ whole genome shotgun (WGS) entry which is preliminary data.</text>
</comment>
<dbReference type="InParanoid" id="A0A2P5FSV7"/>
<dbReference type="Proteomes" id="UP000237000">
    <property type="component" value="Unassembled WGS sequence"/>
</dbReference>
<feature type="non-terminal residue" evidence="2">
    <location>
        <position position="1"/>
    </location>
</feature>
<keyword evidence="3" id="KW-1185">Reference proteome</keyword>
<dbReference type="Pfam" id="PF22936">
    <property type="entry name" value="Pol_BBD"/>
    <property type="match status" value="1"/>
</dbReference>
<feature type="domain" description="Retrovirus-related Pol polyprotein from transposon TNT 1-94-like beta-barrel" evidence="1">
    <location>
        <begin position="18"/>
        <end position="90"/>
    </location>
</feature>
<accession>A0A2P5FSV7</accession>
<evidence type="ECO:0000313" key="2">
    <source>
        <dbReference type="EMBL" id="POO00877.1"/>
    </source>
</evidence>
<protein>
    <recommendedName>
        <fullName evidence="1">Retrovirus-related Pol polyprotein from transposon TNT 1-94-like beta-barrel domain-containing protein</fullName>
    </recommendedName>
</protein>
<dbReference type="EMBL" id="JXTC01000011">
    <property type="protein sequence ID" value="POO00877.1"/>
    <property type="molecule type" value="Genomic_DNA"/>
</dbReference>
<evidence type="ECO:0000259" key="1">
    <source>
        <dbReference type="Pfam" id="PF22936"/>
    </source>
</evidence>
<reference evidence="3" key="1">
    <citation type="submission" date="2016-06" db="EMBL/GenBank/DDBJ databases">
        <title>Parallel loss of symbiosis genes in relatives of nitrogen-fixing non-legume Parasponia.</title>
        <authorList>
            <person name="Van Velzen R."/>
            <person name="Holmer R."/>
            <person name="Bu F."/>
            <person name="Rutten L."/>
            <person name="Van Zeijl A."/>
            <person name="Liu W."/>
            <person name="Santuari L."/>
            <person name="Cao Q."/>
            <person name="Sharma T."/>
            <person name="Shen D."/>
            <person name="Roswanjaya Y."/>
            <person name="Wardhani T."/>
            <person name="Kalhor M.S."/>
            <person name="Jansen J."/>
            <person name="Van den Hoogen J."/>
            <person name="Gungor B."/>
            <person name="Hartog M."/>
            <person name="Hontelez J."/>
            <person name="Verver J."/>
            <person name="Yang W.-C."/>
            <person name="Schijlen E."/>
            <person name="Repin R."/>
            <person name="Schilthuizen M."/>
            <person name="Schranz E."/>
            <person name="Heidstra R."/>
            <person name="Miyata K."/>
            <person name="Fedorova E."/>
            <person name="Kohlen W."/>
            <person name="Bisseling T."/>
            <person name="Smit S."/>
            <person name="Geurts R."/>
        </authorList>
    </citation>
    <scope>NUCLEOTIDE SEQUENCE [LARGE SCALE GENOMIC DNA]</scope>
    <source>
        <strain evidence="3">cv. RG33-2</strain>
    </source>
</reference>
<dbReference type="InterPro" id="IPR054722">
    <property type="entry name" value="PolX-like_BBD"/>
</dbReference>
<dbReference type="OrthoDB" id="1932348at2759"/>
<dbReference type="AlphaFoldDB" id="A0A2P5FSV7"/>
<evidence type="ECO:0000313" key="3">
    <source>
        <dbReference type="Proteomes" id="UP000237000"/>
    </source>
</evidence>
<organism evidence="2 3">
    <name type="scientific">Trema orientale</name>
    <name type="common">Charcoal tree</name>
    <name type="synonym">Celtis orientalis</name>
    <dbReference type="NCBI Taxonomy" id="63057"/>
    <lineage>
        <taxon>Eukaryota</taxon>
        <taxon>Viridiplantae</taxon>
        <taxon>Streptophyta</taxon>
        <taxon>Embryophyta</taxon>
        <taxon>Tracheophyta</taxon>
        <taxon>Spermatophyta</taxon>
        <taxon>Magnoliopsida</taxon>
        <taxon>eudicotyledons</taxon>
        <taxon>Gunneridae</taxon>
        <taxon>Pentapetalae</taxon>
        <taxon>rosids</taxon>
        <taxon>fabids</taxon>
        <taxon>Rosales</taxon>
        <taxon>Cannabaceae</taxon>
        <taxon>Trema</taxon>
    </lineage>
</organism>
<name>A0A2P5FSV7_TREOI</name>
<proteinExistence type="predicted"/>